<comment type="caution">
    <text evidence="1">The sequence shown here is derived from an EMBL/GenBank/DDBJ whole genome shotgun (WGS) entry which is preliminary data.</text>
</comment>
<dbReference type="AlphaFoldDB" id="A0A366JCD6"/>
<sequence>MKKVFGTIGLGALALGVLIGAGNPTTEEFHQGEKPLKVFKSESTGVEVEVHATNPEEAEKIKKEQGWTDNEPVTIMK</sequence>
<gene>
    <name evidence="1" type="ORF">DFO70_1652</name>
</gene>
<reference evidence="1 2" key="1">
    <citation type="submission" date="2018-06" db="EMBL/GenBank/DDBJ databases">
        <title>Freshwater and sediment microbial communities from various areas in North America, analyzing microbe dynamics in response to fracking.</title>
        <authorList>
            <person name="Lamendella R."/>
        </authorList>
    </citation>
    <scope>NUCLEOTIDE SEQUENCE [LARGE SCALE GENOMIC DNA]</scope>
    <source>
        <strain evidence="1 2">14_TX</strain>
    </source>
</reference>
<evidence type="ECO:0000313" key="2">
    <source>
        <dbReference type="Proteomes" id="UP000252731"/>
    </source>
</evidence>
<dbReference type="RefSeq" id="WP_113885928.1">
    <property type="nucleotide sequence ID" value="NZ_QNSF01000065.1"/>
</dbReference>
<dbReference type="EMBL" id="QNSF01000065">
    <property type="protein sequence ID" value="RBP84039.1"/>
    <property type="molecule type" value="Genomic_DNA"/>
</dbReference>
<accession>A0A366JCD6</accession>
<evidence type="ECO:0000313" key="1">
    <source>
        <dbReference type="EMBL" id="RBP84039.1"/>
    </source>
</evidence>
<proteinExistence type="predicted"/>
<keyword evidence="2" id="KW-1185">Reference proteome</keyword>
<protein>
    <submittedName>
        <fullName evidence="1">Uncharacterized protein</fullName>
    </submittedName>
</protein>
<name>A0A366JCD6_CYTFI</name>
<organism evidence="1 2">
    <name type="scientific">Cytobacillus firmus</name>
    <name type="common">Bacillus firmus</name>
    <dbReference type="NCBI Taxonomy" id="1399"/>
    <lineage>
        <taxon>Bacteria</taxon>
        <taxon>Bacillati</taxon>
        <taxon>Bacillota</taxon>
        <taxon>Bacilli</taxon>
        <taxon>Bacillales</taxon>
        <taxon>Bacillaceae</taxon>
        <taxon>Cytobacillus</taxon>
    </lineage>
</organism>
<dbReference type="Proteomes" id="UP000252731">
    <property type="component" value="Unassembled WGS sequence"/>
</dbReference>